<dbReference type="Gene3D" id="3.40.50.720">
    <property type="entry name" value="NAD(P)-binding Rossmann-like Domain"/>
    <property type="match status" value="1"/>
</dbReference>
<dbReference type="AlphaFoldDB" id="A0A0X3UU54"/>
<dbReference type="SUPFAM" id="SSF51735">
    <property type="entry name" value="NAD(P)-binding Rossmann-fold domains"/>
    <property type="match status" value="1"/>
</dbReference>
<dbReference type="InterPro" id="IPR002347">
    <property type="entry name" value="SDR_fam"/>
</dbReference>
<dbReference type="PIRSF" id="PIRSF000126">
    <property type="entry name" value="11-beta-HSD1"/>
    <property type="match status" value="1"/>
</dbReference>
<evidence type="ECO:0000256" key="2">
    <source>
        <dbReference type="ARBA" id="ARBA00023002"/>
    </source>
</evidence>
<dbReference type="InterPro" id="IPR057326">
    <property type="entry name" value="KR_dom"/>
</dbReference>
<dbReference type="InterPro" id="IPR036291">
    <property type="entry name" value="NAD(P)-bd_dom_sf"/>
</dbReference>
<evidence type="ECO:0000313" key="5">
    <source>
        <dbReference type="EMBL" id="KUL35332.1"/>
    </source>
</evidence>
<proteinExistence type="inferred from homology"/>
<organism evidence="5 6">
    <name type="scientific">Actinoplanes awajinensis subsp. mycoplanecinus</name>
    <dbReference type="NCBI Taxonomy" id="135947"/>
    <lineage>
        <taxon>Bacteria</taxon>
        <taxon>Bacillati</taxon>
        <taxon>Actinomycetota</taxon>
        <taxon>Actinomycetes</taxon>
        <taxon>Micromonosporales</taxon>
        <taxon>Micromonosporaceae</taxon>
        <taxon>Actinoplanes</taxon>
    </lineage>
</organism>
<dbReference type="PANTHER" id="PTHR44196">
    <property type="entry name" value="DEHYDROGENASE/REDUCTASE SDR FAMILY MEMBER 7B"/>
    <property type="match status" value="1"/>
</dbReference>
<name>A0A0X3UU54_9ACTN</name>
<keyword evidence="2" id="KW-0560">Oxidoreductase</keyword>
<feature type="domain" description="Ketoreductase" evidence="4">
    <location>
        <begin position="9"/>
        <end position="189"/>
    </location>
</feature>
<dbReference type="PANTHER" id="PTHR44196:SF2">
    <property type="entry name" value="SHORT-CHAIN DEHYDROGENASE-RELATED"/>
    <property type="match status" value="1"/>
</dbReference>
<dbReference type="SMART" id="SM00822">
    <property type="entry name" value="PKS_KR"/>
    <property type="match status" value="1"/>
</dbReference>
<sequence length="272" mass="28684">MSAIDYRAQTVLITGASAGLGAEFARRLAARGADLVLVARRADRLERLAAELPGVTVTTIAMDLAAPGAGERLSAAVAERGVTVTSLINNAGFGTNALFHEEDPARVDAEIALNVTSLVGITRAFIDRLRAGDGFLINLASIVAYQSNPRMAVYGATKAFVLSFTEALWYESRGTGLRVLAVSPGPTETEFFEVAGQAADGGNRRMRADQVVDRALRALDRRNPPPSVVTGAANRTMTFANRLVSRRLQATVVGKLMERSAGAPATISTPSA</sequence>
<protein>
    <submittedName>
        <fullName evidence="5">Oxidoreductase</fullName>
    </submittedName>
</protein>
<dbReference type="Proteomes" id="UP000053244">
    <property type="component" value="Unassembled WGS sequence"/>
</dbReference>
<dbReference type="EMBL" id="LLZH01000109">
    <property type="protein sequence ID" value="KUL35332.1"/>
    <property type="molecule type" value="Genomic_DNA"/>
</dbReference>
<dbReference type="CDD" id="cd05233">
    <property type="entry name" value="SDR_c"/>
    <property type="match status" value="1"/>
</dbReference>
<dbReference type="PRINTS" id="PR00081">
    <property type="entry name" value="GDHRDH"/>
</dbReference>
<comment type="similarity">
    <text evidence="1 3">Belongs to the short-chain dehydrogenases/reductases (SDR) family.</text>
</comment>
<comment type="caution">
    <text evidence="5">The sequence shown here is derived from an EMBL/GenBank/DDBJ whole genome shotgun (WGS) entry which is preliminary data.</text>
</comment>
<dbReference type="RefSeq" id="WP_067690232.1">
    <property type="nucleotide sequence ID" value="NZ_LLZH01000109.1"/>
</dbReference>
<dbReference type="GO" id="GO:0016020">
    <property type="term" value="C:membrane"/>
    <property type="evidence" value="ECO:0007669"/>
    <property type="project" value="TreeGrafter"/>
</dbReference>
<dbReference type="GO" id="GO:0016491">
    <property type="term" value="F:oxidoreductase activity"/>
    <property type="evidence" value="ECO:0007669"/>
    <property type="project" value="UniProtKB-KW"/>
</dbReference>
<reference evidence="5 6" key="1">
    <citation type="submission" date="2015-10" db="EMBL/GenBank/DDBJ databases">
        <authorList>
            <person name="Gilbert D.G."/>
        </authorList>
    </citation>
    <scope>NUCLEOTIDE SEQUENCE [LARGE SCALE GENOMIC DNA]</scope>
    <source>
        <strain evidence="5 6">NRRL B-16712</strain>
    </source>
</reference>
<dbReference type="Pfam" id="PF00106">
    <property type="entry name" value="adh_short"/>
    <property type="match status" value="1"/>
</dbReference>
<gene>
    <name evidence="5" type="ORF">ADL15_14700</name>
</gene>
<accession>A0A0X3UU54</accession>
<dbReference type="PRINTS" id="PR00080">
    <property type="entry name" value="SDRFAMILY"/>
</dbReference>
<evidence type="ECO:0000256" key="3">
    <source>
        <dbReference type="RuleBase" id="RU000363"/>
    </source>
</evidence>
<evidence type="ECO:0000256" key="1">
    <source>
        <dbReference type="ARBA" id="ARBA00006484"/>
    </source>
</evidence>
<evidence type="ECO:0000259" key="4">
    <source>
        <dbReference type="SMART" id="SM00822"/>
    </source>
</evidence>
<evidence type="ECO:0000313" key="6">
    <source>
        <dbReference type="Proteomes" id="UP000053244"/>
    </source>
</evidence>
<keyword evidence="6" id="KW-1185">Reference proteome</keyword>